<protein>
    <recommendedName>
        <fullName evidence="4">Peptidase A2 domain-containing protein</fullName>
    </recommendedName>
</protein>
<dbReference type="PROSITE" id="PS50175">
    <property type="entry name" value="ASP_PROT_RETROV"/>
    <property type="match status" value="2"/>
</dbReference>
<keyword evidence="2" id="KW-0064">Aspartyl protease</keyword>
<dbReference type="AlphaFoldDB" id="A0A8K1G5K8"/>
<dbReference type="Gene3D" id="2.40.70.10">
    <property type="entry name" value="Acid Proteases"/>
    <property type="match status" value="2"/>
</dbReference>
<dbReference type="PANTHER" id="PTHR19422">
    <property type="entry name" value="GAG RETROVIRAL POLYPROTEIN"/>
    <property type="match status" value="1"/>
</dbReference>
<dbReference type="OrthoDB" id="9217944at2759"/>
<reference evidence="5" key="1">
    <citation type="submission" date="2019-04" db="EMBL/GenBank/DDBJ databases">
        <title>Genome assembly of Zosterops borbonicus 15179.</title>
        <authorList>
            <person name="Leroy T."/>
            <person name="Anselmetti Y."/>
            <person name="Tilak M.-K."/>
            <person name="Nabholz B."/>
        </authorList>
    </citation>
    <scope>NUCLEOTIDE SEQUENCE</scope>
    <source>
        <strain evidence="5">HGM_15179</strain>
        <tissue evidence="5">Muscle</tissue>
    </source>
</reference>
<dbReference type="GO" id="GO:0006508">
    <property type="term" value="P:proteolysis"/>
    <property type="evidence" value="ECO:0007669"/>
    <property type="project" value="UniProtKB-KW"/>
</dbReference>
<dbReference type="GO" id="GO:0004190">
    <property type="term" value="F:aspartic-type endopeptidase activity"/>
    <property type="evidence" value="ECO:0007669"/>
    <property type="project" value="UniProtKB-KW"/>
</dbReference>
<evidence type="ECO:0000256" key="1">
    <source>
        <dbReference type="ARBA" id="ARBA00022670"/>
    </source>
</evidence>
<feature type="domain" description="Peptidase A2" evidence="4">
    <location>
        <begin position="64"/>
        <end position="138"/>
    </location>
</feature>
<keyword evidence="3" id="KW-0378">Hydrolase</keyword>
<evidence type="ECO:0000256" key="2">
    <source>
        <dbReference type="ARBA" id="ARBA00022750"/>
    </source>
</evidence>
<keyword evidence="1" id="KW-0645">Protease</keyword>
<organism evidence="5 6">
    <name type="scientific">Zosterops borbonicus</name>
    <dbReference type="NCBI Taxonomy" id="364589"/>
    <lineage>
        <taxon>Eukaryota</taxon>
        <taxon>Metazoa</taxon>
        <taxon>Chordata</taxon>
        <taxon>Craniata</taxon>
        <taxon>Vertebrata</taxon>
        <taxon>Euteleostomi</taxon>
        <taxon>Archelosauria</taxon>
        <taxon>Archosauria</taxon>
        <taxon>Dinosauria</taxon>
        <taxon>Saurischia</taxon>
        <taxon>Theropoda</taxon>
        <taxon>Coelurosauria</taxon>
        <taxon>Aves</taxon>
        <taxon>Neognathae</taxon>
        <taxon>Neoaves</taxon>
        <taxon>Telluraves</taxon>
        <taxon>Australaves</taxon>
        <taxon>Passeriformes</taxon>
        <taxon>Sylvioidea</taxon>
        <taxon>Zosteropidae</taxon>
        <taxon>Zosterops</taxon>
    </lineage>
</organism>
<dbReference type="InterPro" id="IPR021109">
    <property type="entry name" value="Peptidase_aspartic_dom_sf"/>
</dbReference>
<gene>
    <name evidence="5" type="ORF">HGM15179_015072</name>
</gene>
<dbReference type="InterPro" id="IPR001995">
    <property type="entry name" value="Peptidase_A2_cat"/>
</dbReference>
<dbReference type="PANTHER" id="PTHR19422:SF123">
    <property type="entry name" value="RT1 CLASS I, LOCUS CE15"/>
    <property type="match status" value="1"/>
</dbReference>
<keyword evidence="6" id="KW-1185">Reference proteome</keyword>
<evidence type="ECO:0000259" key="4">
    <source>
        <dbReference type="PROSITE" id="PS50175"/>
    </source>
</evidence>
<sequence>MCIDPPFFLAAGTPIAQAFLLPKHYPEQVPSNPTIMWVQIVGTNKPIMGCSLFYKGEKIHCFRMLDTRADVTIIACSKWPANWELESVVGMISGIGGGAVSMRSKRNVIIGSPKGKMATIRPFVVTAPLQSGRGARDDVATDAQILLQHHTWKYTRTRIPTGRNRPPGDPQDILIIGDTLHGPDKNFVIPEGQTVSPGDQIFVSIMCIDPPFFLAAGTPIAQAFLLPKHYPEQVPSNPTIMWVQIVGTNKPIMGCSLFYKGEKIHCFRMLDTRADVTIIACSKWPANWELESVVGMISGIGGGAVSMRSKRNVIIGSPKGKMATIRPFVVTAPLQSGRGARDDVATDAQILLQHHTWKYTRTSQPVWVLQWSVEKKKVNTLKTLVQEQLVQGHGRDPWACQRSFRGNALEECPIGPEKASPHKTPEHAGYLSDVSVLPYILSRATSSIPLTDGLSTDVTEPCVEL</sequence>
<dbReference type="SUPFAM" id="SSF50630">
    <property type="entry name" value="Acid proteases"/>
    <property type="match status" value="2"/>
</dbReference>
<name>A0A8K1G5K8_9PASS</name>
<proteinExistence type="predicted"/>
<dbReference type="Proteomes" id="UP000796761">
    <property type="component" value="Unassembled WGS sequence"/>
</dbReference>
<evidence type="ECO:0000256" key="3">
    <source>
        <dbReference type="ARBA" id="ARBA00022801"/>
    </source>
</evidence>
<evidence type="ECO:0000313" key="5">
    <source>
        <dbReference type="EMBL" id="TRZ12038.1"/>
    </source>
</evidence>
<feature type="domain" description="Peptidase A2" evidence="4">
    <location>
        <begin position="269"/>
        <end position="343"/>
    </location>
</feature>
<dbReference type="InterPro" id="IPR051592">
    <property type="entry name" value="HERV-K_Pro_peptidase_A2"/>
</dbReference>
<accession>A0A8K1G5K8</accession>
<dbReference type="Pfam" id="PF00077">
    <property type="entry name" value="RVP"/>
    <property type="match status" value="2"/>
</dbReference>
<comment type="caution">
    <text evidence="5">The sequence shown here is derived from an EMBL/GenBank/DDBJ whole genome shotgun (WGS) entry which is preliminary data.</text>
</comment>
<dbReference type="InterPro" id="IPR018061">
    <property type="entry name" value="Retropepsins"/>
</dbReference>
<evidence type="ECO:0000313" key="6">
    <source>
        <dbReference type="Proteomes" id="UP000796761"/>
    </source>
</evidence>
<dbReference type="EMBL" id="SWJQ01000631">
    <property type="protein sequence ID" value="TRZ12038.1"/>
    <property type="molecule type" value="Genomic_DNA"/>
</dbReference>